<dbReference type="AlphaFoldDB" id="A0A0E9RE14"/>
<accession>A0A0E9RE14</accession>
<dbReference type="EMBL" id="GBXM01081201">
    <property type="protein sequence ID" value="JAH27376.1"/>
    <property type="molecule type" value="Transcribed_RNA"/>
</dbReference>
<organism evidence="1">
    <name type="scientific">Anguilla anguilla</name>
    <name type="common">European freshwater eel</name>
    <name type="synonym">Muraena anguilla</name>
    <dbReference type="NCBI Taxonomy" id="7936"/>
    <lineage>
        <taxon>Eukaryota</taxon>
        <taxon>Metazoa</taxon>
        <taxon>Chordata</taxon>
        <taxon>Craniata</taxon>
        <taxon>Vertebrata</taxon>
        <taxon>Euteleostomi</taxon>
        <taxon>Actinopterygii</taxon>
        <taxon>Neopterygii</taxon>
        <taxon>Teleostei</taxon>
        <taxon>Anguilliformes</taxon>
        <taxon>Anguillidae</taxon>
        <taxon>Anguilla</taxon>
    </lineage>
</organism>
<proteinExistence type="predicted"/>
<evidence type="ECO:0000313" key="1">
    <source>
        <dbReference type="EMBL" id="JAH27376.1"/>
    </source>
</evidence>
<name>A0A0E9RE14_ANGAN</name>
<reference evidence="1" key="1">
    <citation type="submission" date="2014-11" db="EMBL/GenBank/DDBJ databases">
        <authorList>
            <person name="Amaro Gonzalez C."/>
        </authorList>
    </citation>
    <scope>NUCLEOTIDE SEQUENCE</scope>
</reference>
<reference evidence="1" key="2">
    <citation type="journal article" date="2015" name="Fish Shellfish Immunol.">
        <title>Early steps in the European eel (Anguilla anguilla)-Vibrio vulnificus interaction in the gills: Role of the RtxA13 toxin.</title>
        <authorList>
            <person name="Callol A."/>
            <person name="Pajuelo D."/>
            <person name="Ebbesson L."/>
            <person name="Teles M."/>
            <person name="MacKenzie S."/>
            <person name="Amaro C."/>
        </authorList>
    </citation>
    <scope>NUCLEOTIDE SEQUENCE</scope>
</reference>
<protein>
    <submittedName>
        <fullName evidence="1">Uncharacterized protein</fullName>
    </submittedName>
</protein>
<sequence>MHQQKPCMHNITITLSGNGYCKLLRC</sequence>